<reference evidence="2 3" key="1">
    <citation type="submission" date="2018-09" db="EMBL/GenBank/DDBJ databases">
        <authorList>
            <person name="Wang F."/>
        </authorList>
    </citation>
    <scope>NUCLEOTIDE SEQUENCE [LARGE SCALE GENOMIC DNA]</scope>
    <source>
        <strain evidence="2 3">PLHSC7-2</strain>
    </source>
</reference>
<evidence type="ECO:0000313" key="3">
    <source>
        <dbReference type="Proteomes" id="UP000283255"/>
    </source>
</evidence>
<name>A0A418Y9S8_9GAMM</name>
<reference evidence="2 3" key="2">
    <citation type="submission" date="2019-01" db="EMBL/GenBank/DDBJ databases">
        <title>Motilimonas pumilus sp. nov., isolated from the gut of sea cucumber (Apostichopus japonicus).</title>
        <authorList>
            <person name="Wang F.-Q."/>
            <person name="Ren L.-H."/>
            <person name="Lin Y.-W."/>
            <person name="Sun G.-H."/>
            <person name="Du Z.-J."/>
            <person name="Zhao J.-X."/>
            <person name="Liu X.-J."/>
            <person name="Liu L.-J."/>
        </authorList>
    </citation>
    <scope>NUCLEOTIDE SEQUENCE [LARGE SCALE GENOMIC DNA]</scope>
    <source>
        <strain evidence="2 3">PLHSC7-2</strain>
    </source>
</reference>
<dbReference type="Gene3D" id="2.60.120.380">
    <property type="match status" value="1"/>
</dbReference>
<protein>
    <submittedName>
        <fullName evidence="2">DNA breaking-rejoining protein</fullName>
    </submittedName>
</protein>
<feature type="chain" id="PRO_5019378730" evidence="1">
    <location>
        <begin position="20"/>
        <end position="134"/>
    </location>
</feature>
<dbReference type="RefSeq" id="WP_119912412.1">
    <property type="nucleotide sequence ID" value="NZ_QZCH01000042.1"/>
</dbReference>
<dbReference type="AlphaFoldDB" id="A0A418Y9S8"/>
<comment type="caution">
    <text evidence="2">The sequence shown here is derived from an EMBL/GenBank/DDBJ whole genome shotgun (WGS) entry which is preliminary data.</text>
</comment>
<dbReference type="EMBL" id="QZCH01000042">
    <property type="protein sequence ID" value="RJG38275.1"/>
    <property type="molecule type" value="Genomic_DNA"/>
</dbReference>
<accession>A0A418Y9S8</accession>
<keyword evidence="3" id="KW-1185">Reference proteome</keyword>
<keyword evidence="1" id="KW-0732">Signal</keyword>
<sequence>MIKNFICSATLLLSTYATASNGPIHISGQHPHPISGEVKGYDMVFYQFDAKKGQTLVVDFKTDNLSSYFNLYQPDSYPDNGAFFIGSSQGNHMAQTLEKSGQYTLQVYLMRNAARRNEAAKFSFEIQLTDDAEK</sequence>
<dbReference type="Proteomes" id="UP000283255">
    <property type="component" value="Unassembled WGS sequence"/>
</dbReference>
<dbReference type="OrthoDB" id="1161168at2"/>
<feature type="signal peptide" evidence="1">
    <location>
        <begin position="1"/>
        <end position="19"/>
    </location>
</feature>
<proteinExistence type="predicted"/>
<evidence type="ECO:0000256" key="1">
    <source>
        <dbReference type="SAM" id="SignalP"/>
    </source>
</evidence>
<gene>
    <name evidence="2" type="ORF">D1Z90_19185</name>
</gene>
<evidence type="ECO:0000313" key="2">
    <source>
        <dbReference type="EMBL" id="RJG38275.1"/>
    </source>
</evidence>
<organism evidence="2 3">
    <name type="scientific">Motilimonas pumila</name>
    <dbReference type="NCBI Taxonomy" id="2303987"/>
    <lineage>
        <taxon>Bacteria</taxon>
        <taxon>Pseudomonadati</taxon>
        <taxon>Pseudomonadota</taxon>
        <taxon>Gammaproteobacteria</taxon>
        <taxon>Alteromonadales</taxon>
        <taxon>Alteromonadales genera incertae sedis</taxon>
        <taxon>Motilimonas</taxon>
    </lineage>
</organism>